<proteinExistence type="predicted"/>
<dbReference type="AlphaFoldDB" id="A0AAU8EY58"/>
<dbReference type="Pfam" id="PF17648">
    <property type="entry name" value="Luciferase"/>
    <property type="match status" value="1"/>
</dbReference>
<keyword evidence="4" id="KW-0614">Plasmid</keyword>
<evidence type="ECO:0000259" key="2">
    <source>
        <dbReference type="Pfam" id="PF02230"/>
    </source>
</evidence>
<feature type="region of interest" description="Disordered" evidence="1">
    <location>
        <begin position="219"/>
        <end position="258"/>
    </location>
</feature>
<dbReference type="SUPFAM" id="SSF53474">
    <property type="entry name" value="alpha/beta-Hydrolases"/>
    <property type="match status" value="1"/>
</dbReference>
<dbReference type="InterPro" id="IPR040841">
    <property type="entry name" value="Luciferase_dom"/>
</dbReference>
<dbReference type="InterPro" id="IPR029058">
    <property type="entry name" value="AB_hydrolase_fold"/>
</dbReference>
<evidence type="ECO:0000313" key="4">
    <source>
        <dbReference type="EMBL" id="XCH13761.1"/>
    </source>
</evidence>
<dbReference type="EMBL" id="CP159280">
    <property type="protein sequence ID" value="XCH13761.1"/>
    <property type="molecule type" value="Genomic_DNA"/>
</dbReference>
<accession>A0AAU8EY58</accession>
<dbReference type="Pfam" id="PF02230">
    <property type="entry name" value="Abhydrolase_2"/>
    <property type="match status" value="1"/>
</dbReference>
<protein>
    <submittedName>
        <fullName evidence="4">Luciferase family protein</fullName>
    </submittedName>
</protein>
<dbReference type="Gene3D" id="3.40.50.1820">
    <property type="entry name" value="alpha/beta hydrolase"/>
    <property type="match status" value="1"/>
</dbReference>
<dbReference type="InterPro" id="IPR003140">
    <property type="entry name" value="PLipase/COase/thioEstase"/>
</dbReference>
<dbReference type="GO" id="GO:0016787">
    <property type="term" value="F:hydrolase activity"/>
    <property type="evidence" value="ECO:0007669"/>
    <property type="project" value="InterPro"/>
</dbReference>
<feature type="domain" description="Phospholipase/carboxylesterase/thioesterase" evidence="2">
    <location>
        <begin position="14"/>
        <end position="173"/>
    </location>
</feature>
<dbReference type="InterPro" id="IPR048273">
    <property type="entry name" value="Luciferase"/>
</dbReference>
<dbReference type="PANTHER" id="PTHR38695">
    <property type="entry name" value="AMINO ACID PERMEASE_ SLC12A DOMAIN-CONTAINING PROTEIN"/>
    <property type="match status" value="1"/>
</dbReference>
<evidence type="ECO:0000259" key="3">
    <source>
        <dbReference type="Pfam" id="PF17648"/>
    </source>
</evidence>
<dbReference type="PANTHER" id="PTHR38695:SF1">
    <property type="entry name" value="AMINO ACID PERMEASE_ SLC12A DOMAIN-CONTAINING PROTEIN"/>
    <property type="match status" value="1"/>
</dbReference>
<geneLocation type="plasmid" evidence="4">
    <name>unnamed</name>
</geneLocation>
<gene>
    <name evidence="4" type="ORF">ABRP34_23205</name>
</gene>
<dbReference type="RefSeq" id="WP_353713469.1">
    <property type="nucleotide sequence ID" value="NZ_CP159280.1"/>
</dbReference>
<reference evidence="4" key="1">
    <citation type="submission" date="2024-06" db="EMBL/GenBank/DDBJ databases">
        <title>Biodegradation of dimethachlon by Arthrobacter sp. K5: mechanistic insights and ecological implications.</title>
        <authorList>
            <person name="Hu S."/>
            <person name="Lu P."/>
        </authorList>
    </citation>
    <scope>NUCLEOTIDE SEQUENCE</scope>
    <source>
        <strain evidence="4">K5</strain>
        <plasmid evidence="4">unnamed</plasmid>
    </source>
</reference>
<feature type="domain" description="Luciferase" evidence="3">
    <location>
        <begin position="307"/>
        <end position="373"/>
    </location>
</feature>
<evidence type="ECO:0000256" key="1">
    <source>
        <dbReference type="SAM" id="MobiDB-lite"/>
    </source>
</evidence>
<organism evidence="4">
    <name type="scientific">Arthrobacter sp. K5</name>
    <dbReference type="NCBI Taxonomy" id="2839623"/>
    <lineage>
        <taxon>Bacteria</taxon>
        <taxon>Bacillati</taxon>
        <taxon>Actinomycetota</taxon>
        <taxon>Actinomycetes</taxon>
        <taxon>Micrococcales</taxon>
        <taxon>Micrococcaceae</taxon>
        <taxon>Arthrobacter</taxon>
    </lineage>
</organism>
<name>A0AAU8EY58_9MICC</name>
<sequence length="389" mass="41099">MNDAFAEPTVVWHSPDTTDRPLVVLLHGRGADETGIIGLAGHLPKGPSYAAVRAPIPAGGGYAWFANRGIGRPVAESLKQTMAWFRTWLDHLAPAGRPVILVGFSGGAAFAGGLLLSDPQRFASAAILYGTLPFDAGVPTSPARLAGVPVFVAQGETDTIIPRELLDRTWTYLLGDSGAPSYARRDPGGHNLTNTTVAELGGWIAERLHFLASRGTLPSDDGTWSNLPDGALPARSGARPDVSWSIPQEQRSDNSPRQVRERLLNRVLALPGVTARQSAISVPGATGFMIERDPRTPLDAFLVPQAGEFAHLHPEHDGSLHMALPPALAREAIAKGWGVAHPLAGIRLARGMVMIYGPRNDAELDVVTGILQTSHAYATAPLPAGSGNA</sequence>